<dbReference type="InterPro" id="IPR050855">
    <property type="entry name" value="NDM-1-like"/>
</dbReference>
<dbReference type="InterPro" id="IPR036866">
    <property type="entry name" value="RibonucZ/Hydroxyglut_hydro"/>
</dbReference>
<dbReference type="SMART" id="SM00849">
    <property type="entry name" value="Lactamase_B"/>
    <property type="match status" value="1"/>
</dbReference>
<comment type="caution">
    <text evidence="2">The sequence shown here is derived from an EMBL/GenBank/DDBJ whole genome shotgun (WGS) entry which is preliminary data.</text>
</comment>
<dbReference type="SUPFAM" id="SSF56281">
    <property type="entry name" value="Metallo-hydrolase/oxidoreductase"/>
    <property type="match status" value="1"/>
</dbReference>
<protein>
    <submittedName>
        <fullName evidence="2">Cyclase</fullName>
        <ecNumber evidence="2">4.-.-.-</ecNumber>
    </submittedName>
</protein>
<dbReference type="PANTHER" id="PTHR42951:SF4">
    <property type="entry name" value="ACYL-COENZYME A THIOESTERASE MBLAC2"/>
    <property type="match status" value="1"/>
</dbReference>
<dbReference type="EMBL" id="JADBEF010000001">
    <property type="protein sequence ID" value="MBE1562109.1"/>
    <property type="molecule type" value="Genomic_DNA"/>
</dbReference>
<dbReference type="RefSeq" id="WP_318781920.1">
    <property type="nucleotide sequence ID" value="NZ_BAAASY010000034.1"/>
</dbReference>
<dbReference type="Gene3D" id="3.60.15.10">
    <property type="entry name" value="Ribonuclease Z/Hydroxyacylglutathione hydrolase-like"/>
    <property type="match status" value="1"/>
</dbReference>
<name>A0ABR9KJB4_9ACTN</name>
<keyword evidence="3" id="KW-1185">Reference proteome</keyword>
<organism evidence="2 3">
    <name type="scientific">Nonomuraea africana</name>
    <dbReference type="NCBI Taxonomy" id="46171"/>
    <lineage>
        <taxon>Bacteria</taxon>
        <taxon>Bacillati</taxon>
        <taxon>Actinomycetota</taxon>
        <taxon>Actinomycetes</taxon>
        <taxon>Streptosporangiales</taxon>
        <taxon>Streptosporangiaceae</taxon>
        <taxon>Nonomuraea</taxon>
    </lineage>
</organism>
<gene>
    <name evidence="2" type="ORF">H4W81_004888</name>
</gene>
<reference evidence="2 3" key="1">
    <citation type="submission" date="2020-10" db="EMBL/GenBank/DDBJ databases">
        <title>Sequencing the genomes of 1000 actinobacteria strains.</title>
        <authorList>
            <person name="Klenk H.-P."/>
        </authorList>
    </citation>
    <scope>NUCLEOTIDE SEQUENCE [LARGE SCALE GENOMIC DNA]</scope>
    <source>
        <strain evidence="2 3">DSM 43748</strain>
    </source>
</reference>
<dbReference type="Pfam" id="PF00753">
    <property type="entry name" value="Lactamase_B"/>
    <property type="match status" value="1"/>
</dbReference>
<evidence type="ECO:0000313" key="2">
    <source>
        <dbReference type="EMBL" id="MBE1562109.1"/>
    </source>
</evidence>
<evidence type="ECO:0000259" key="1">
    <source>
        <dbReference type="SMART" id="SM00849"/>
    </source>
</evidence>
<proteinExistence type="predicted"/>
<accession>A0ABR9KJB4</accession>
<dbReference type="GO" id="GO:0016829">
    <property type="term" value="F:lyase activity"/>
    <property type="evidence" value="ECO:0007669"/>
    <property type="project" value="UniProtKB-KW"/>
</dbReference>
<dbReference type="CDD" id="cd16282">
    <property type="entry name" value="metallo-hydrolase-like_MBL-fold"/>
    <property type="match status" value="1"/>
</dbReference>
<feature type="domain" description="Metallo-beta-lactamase" evidence="1">
    <location>
        <begin position="17"/>
        <end position="202"/>
    </location>
</feature>
<dbReference type="InterPro" id="IPR001279">
    <property type="entry name" value="Metallo-B-lactamas"/>
</dbReference>
<dbReference type="EC" id="4.-.-.-" evidence="2"/>
<evidence type="ECO:0000313" key="3">
    <source>
        <dbReference type="Proteomes" id="UP000661607"/>
    </source>
</evidence>
<sequence>MVLARCAPIGQEPFWWVNNAGAVAGDDGVVIVDTCATEQRTRRFLEAVAEATRDAPVRMAVNTHQHGDHAYGNSLLPDHTVIFGHEAMRDAQLADPLIDGCPPIWTPVPDWGNVTRRVPAVAFRSELTLHSGRRRIELRHPGHAAHTAGDVVARLPEERVLFAGDLLFNGLTPMVLMGSLEGALKSLDWRAGFQAEHVVPGHGPLAGRSDLPEILARHEQVCRRARWCPPDGMQAGIGGHEASLQQGTGMMRRPGPAPPWGRAPHRARRRIQTGTRLYPASAWTAQEHECVEIHGIIRLIQPSGVTTVVP</sequence>
<dbReference type="PANTHER" id="PTHR42951">
    <property type="entry name" value="METALLO-BETA-LACTAMASE DOMAIN-CONTAINING"/>
    <property type="match status" value="1"/>
</dbReference>
<keyword evidence="2" id="KW-0456">Lyase</keyword>
<dbReference type="Proteomes" id="UP000661607">
    <property type="component" value="Unassembled WGS sequence"/>
</dbReference>